<name>A7I6K9_METB6</name>
<accession>A7I6K9</accession>
<dbReference type="STRING" id="456442.Mboo_0852"/>
<dbReference type="EMBL" id="CP000780">
    <property type="protein sequence ID" value="ABS55370.1"/>
    <property type="molecule type" value="Genomic_DNA"/>
</dbReference>
<keyword evidence="2" id="KW-1185">Reference proteome</keyword>
<reference evidence="2" key="1">
    <citation type="journal article" date="2015" name="Microbiology">
        <title>Genome of Methanoregula boonei 6A8 reveals adaptations to oligotrophic peatland environments.</title>
        <authorList>
            <person name="Braeuer S."/>
            <person name="Cadillo-Quiroz H."/>
            <person name="Kyrpides N."/>
            <person name="Woyke T."/>
            <person name="Goodwin L."/>
            <person name="Detter C."/>
            <person name="Podell S."/>
            <person name="Yavitt J.B."/>
            <person name="Zinder S.H."/>
        </authorList>
    </citation>
    <scope>NUCLEOTIDE SEQUENCE [LARGE SCALE GENOMIC DNA]</scope>
    <source>
        <strain evidence="2">DSM 21154 / JCM 14090 / 6A8</strain>
    </source>
</reference>
<evidence type="ECO:0008006" key="3">
    <source>
        <dbReference type="Google" id="ProtNLM"/>
    </source>
</evidence>
<dbReference type="RefSeq" id="WP_012106394.1">
    <property type="nucleotide sequence ID" value="NC_009712.1"/>
</dbReference>
<dbReference type="eggNOG" id="arCOG02412">
    <property type="taxonomic scope" value="Archaea"/>
</dbReference>
<dbReference type="HOGENOM" id="CLU_2406343_0_0_2"/>
<dbReference type="Gene3D" id="3.30.160.250">
    <property type="match status" value="1"/>
</dbReference>
<sequence>MRDLITTAEIWKEGSMYTSYCPELDIASCGHTQEEARKNLREVIAIQLEETEKLGTLDDLLNESGYTREGNVIKTGKKIVCFEEIRIPVSIQ</sequence>
<protein>
    <recommendedName>
        <fullName evidence="3">HicB-like antitoxin of toxin-antitoxin system domain-containing protein</fullName>
    </recommendedName>
</protein>
<dbReference type="GeneID" id="5411471"/>
<dbReference type="SUPFAM" id="SSF143100">
    <property type="entry name" value="TTHA1013/TTHA0281-like"/>
    <property type="match status" value="1"/>
</dbReference>
<gene>
    <name evidence="1" type="ordered locus">Mboo_0852</name>
</gene>
<evidence type="ECO:0000313" key="1">
    <source>
        <dbReference type="EMBL" id="ABS55370.1"/>
    </source>
</evidence>
<dbReference type="AlphaFoldDB" id="A7I6K9"/>
<dbReference type="OrthoDB" id="201961at2157"/>
<proteinExistence type="predicted"/>
<evidence type="ECO:0000313" key="2">
    <source>
        <dbReference type="Proteomes" id="UP000002408"/>
    </source>
</evidence>
<dbReference type="Proteomes" id="UP000002408">
    <property type="component" value="Chromosome"/>
</dbReference>
<organism evidence="1 2">
    <name type="scientific">Methanoregula boonei (strain DSM 21154 / JCM 14090 / 6A8)</name>
    <dbReference type="NCBI Taxonomy" id="456442"/>
    <lineage>
        <taxon>Archaea</taxon>
        <taxon>Methanobacteriati</taxon>
        <taxon>Methanobacteriota</taxon>
        <taxon>Stenosarchaea group</taxon>
        <taxon>Methanomicrobia</taxon>
        <taxon>Methanomicrobiales</taxon>
        <taxon>Methanoregulaceae</taxon>
        <taxon>Methanoregula</taxon>
    </lineage>
</organism>
<dbReference type="InterPro" id="IPR035069">
    <property type="entry name" value="TTHA1013/TTHA0281-like"/>
</dbReference>
<dbReference type="KEGG" id="mbn:Mboo_0852"/>